<keyword evidence="2" id="KW-1185">Reference proteome</keyword>
<dbReference type="EMBL" id="JRYR02000001">
    <property type="protein sequence ID" value="OHX66159.1"/>
    <property type="molecule type" value="Genomic_DNA"/>
</dbReference>
<gene>
    <name evidence="1" type="ORF">NH26_07245</name>
</gene>
<dbReference type="AlphaFoldDB" id="A0A1S1YYS2"/>
<organism evidence="1 2">
    <name type="scientific">Flammeovirga pacifica</name>
    <dbReference type="NCBI Taxonomy" id="915059"/>
    <lineage>
        <taxon>Bacteria</taxon>
        <taxon>Pseudomonadati</taxon>
        <taxon>Bacteroidota</taxon>
        <taxon>Cytophagia</taxon>
        <taxon>Cytophagales</taxon>
        <taxon>Flammeovirgaceae</taxon>
        <taxon>Flammeovirga</taxon>
    </lineage>
</organism>
<evidence type="ECO:0008006" key="3">
    <source>
        <dbReference type="Google" id="ProtNLM"/>
    </source>
</evidence>
<reference evidence="1 2" key="1">
    <citation type="journal article" date="2012" name="Int. J. Syst. Evol. Microbiol.">
        <title>Flammeovirga pacifica sp. nov., isolated from deep-sea sediment.</title>
        <authorList>
            <person name="Xu H."/>
            <person name="Fu Y."/>
            <person name="Yang N."/>
            <person name="Ding Z."/>
            <person name="Lai Q."/>
            <person name="Zeng R."/>
        </authorList>
    </citation>
    <scope>NUCLEOTIDE SEQUENCE [LARGE SCALE GENOMIC DNA]</scope>
    <source>
        <strain evidence="2">DSM 24597 / LMG 26175 / WPAGA1</strain>
    </source>
</reference>
<evidence type="ECO:0000313" key="1">
    <source>
        <dbReference type="EMBL" id="OHX66159.1"/>
    </source>
</evidence>
<name>A0A1S1YYS2_FLAPC</name>
<accession>A0A1S1YYS2</accession>
<comment type="caution">
    <text evidence="1">The sequence shown here is derived from an EMBL/GenBank/DDBJ whole genome shotgun (WGS) entry which is preliminary data.</text>
</comment>
<sequence length="569" mass="66508">MEFKIFHIRKENTPPYNISREEVLLMDNLIVALEHHFYELEFHYYELPLDTKISIDGVEVEPSLISNDIQKGIITVGLSQHFSNQLGLVKVSCGKETFQVRVDASKLSSDDAEEMITYLYKKNKSLILKLFTKEEEESIDQKNKSHLISTTRLQPLEQFLMNMENLLPALSHSPRSSTIQAREIQDFASADIDDKSIDWLIEHLDELYFDDSLKDHPDAIEINGMYTVIDRIDAPVVKMEYATYENECILGGFYWARKLIDNLLSHLEYINYQKQITQNDGNGYATFEAAQVIINAQAVEDVNELKTRLFRVERKYRQLLPNTTPNTHPPKLTKRFSSMNVYSNIFLSLLQVYNLKIDTNEDSGSLKTSFLDQIYELYTYYQLRDALEDHFKDFNVKIEEEEVKEGEFIPKRLSIQPVKGKWMLNFLYQPQIGREPNDTHLVLHGKPHRDSFYYTPDFVVEYCDPSLSLRYAILDAKYKMAKTVLEQDLKESSFKYYTCVRVIGEKRDHQKPDFLWLICPNACYGRPIWTMNYDENFLPIIGIVMNNAESNDPIKNCIKKMVKEWNIGL</sequence>
<protein>
    <recommendedName>
        <fullName evidence="3">DUF2357 domain-containing protein</fullName>
    </recommendedName>
</protein>
<dbReference type="OrthoDB" id="1418052at2"/>
<evidence type="ECO:0000313" key="2">
    <source>
        <dbReference type="Proteomes" id="UP000179797"/>
    </source>
</evidence>
<dbReference type="RefSeq" id="WP_044218486.1">
    <property type="nucleotide sequence ID" value="NZ_JRYR02000001.1"/>
</dbReference>
<proteinExistence type="predicted"/>
<dbReference type="STRING" id="915059.NH26_07245"/>
<dbReference type="Proteomes" id="UP000179797">
    <property type="component" value="Unassembled WGS sequence"/>
</dbReference>